<dbReference type="Gene3D" id="3.30.980.10">
    <property type="entry name" value="Threonyl-trna Synthetase, Chain A, domain 2"/>
    <property type="match status" value="1"/>
</dbReference>
<dbReference type="GO" id="GO:0005737">
    <property type="term" value="C:cytoplasm"/>
    <property type="evidence" value="ECO:0007669"/>
    <property type="project" value="UniProtKB-SubCell"/>
</dbReference>
<dbReference type="InterPro" id="IPR009000">
    <property type="entry name" value="Transl_B-barrel_sf"/>
</dbReference>
<dbReference type="KEGG" id="pdg:BCM40_02680"/>
<evidence type="ECO:0000256" key="2">
    <source>
        <dbReference type="ARBA" id="ARBA00004496"/>
    </source>
</evidence>
<name>A0A1C7EF35_9BACL</name>
<dbReference type="EMBL" id="CP016543">
    <property type="protein sequence ID" value="ANU22315.1"/>
    <property type="molecule type" value="Genomic_DNA"/>
</dbReference>
<gene>
    <name evidence="6" type="ORF">BCM40_02680</name>
</gene>
<dbReference type="GO" id="GO:0005524">
    <property type="term" value="F:ATP binding"/>
    <property type="evidence" value="ECO:0007669"/>
    <property type="project" value="InterPro"/>
</dbReference>
<dbReference type="Gene3D" id="2.40.30.130">
    <property type="match status" value="1"/>
</dbReference>
<dbReference type="GO" id="GO:0004813">
    <property type="term" value="F:alanine-tRNA ligase activity"/>
    <property type="evidence" value="ECO:0007669"/>
    <property type="project" value="InterPro"/>
</dbReference>
<feature type="domain" description="Alanyl-transfer RNA synthetases family profile" evidence="5">
    <location>
        <begin position="1"/>
        <end position="220"/>
    </location>
</feature>
<sequence>MTTKLYYQDSEISSAVVQVIDNGKDETGYYAILDQSFFYPEGGGQPADTGEIGPAKVLDVQSNNGEIRHYTDMEVPKERFSAQLDRQRRRDHMQQHAGQHLLSALFEDTLGLKTQSFHLGKERVTIDLDLDTATKEQLLDIEKRANELIGQALPISTNWVSSEKAQTLNLRKPPAVEGDIRLVEIEGIDLNACGGTHPKSTAEIGLLKIISTEKNKGGMRVYFLCGDRALQYFDFLLETTDQLVVQLNAPAVELKQATDTLLADKATMSKTIKNLQEQLLNLEAKTIIPENHLIQEVFENRSIKELQQLARLVIGQHPSAIALFISSTDGDTRFVCAKGEDAPGDMREVLKQLLALTDGKGGGNVQFAQGGGKTTKSPATFLSTFQTALKKIM</sequence>
<dbReference type="PANTHER" id="PTHR43462:SF1">
    <property type="entry name" value="ALANYL-TRNA EDITING PROTEIN AARSD1"/>
    <property type="match status" value="1"/>
</dbReference>
<dbReference type="SUPFAM" id="SSF50447">
    <property type="entry name" value="Translation proteins"/>
    <property type="match status" value="1"/>
</dbReference>
<dbReference type="GO" id="GO:0002161">
    <property type="term" value="F:aminoacyl-tRNA deacylase activity"/>
    <property type="evidence" value="ECO:0007669"/>
    <property type="project" value="UniProtKB-ARBA"/>
</dbReference>
<keyword evidence="7" id="KW-1185">Reference proteome</keyword>
<evidence type="ECO:0000313" key="6">
    <source>
        <dbReference type="EMBL" id="ANU22315.1"/>
    </source>
</evidence>
<keyword evidence="4" id="KW-0862">Zinc</keyword>
<evidence type="ECO:0000256" key="1">
    <source>
        <dbReference type="ARBA" id="ARBA00001947"/>
    </source>
</evidence>
<dbReference type="OrthoDB" id="9812949at2"/>
<evidence type="ECO:0000256" key="3">
    <source>
        <dbReference type="ARBA" id="ARBA00022723"/>
    </source>
</evidence>
<protein>
    <submittedName>
        <fullName evidence="6">Alanyl-tRNA editing protein</fullName>
    </submittedName>
</protein>
<dbReference type="InterPro" id="IPR051335">
    <property type="entry name" value="Alanyl-tRNA_Editing_Enzymes"/>
</dbReference>
<dbReference type="InterPro" id="IPR018165">
    <property type="entry name" value="Ala-tRNA-synth_IIc_core"/>
</dbReference>
<proteinExistence type="predicted"/>
<comment type="subcellular location">
    <subcellularLocation>
        <location evidence="2">Cytoplasm</location>
    </subcellularLocation>
</comment>
<dbReference type="InterPro" id="IPR012947">
    <property type="entry name" value="tRNA_SAD"/>
</dbReference>
<dbReference type="PROSITE" id="PS50860">
    <property type="entry name" value="AA_TRNA_LIGASE_II_ALA"/>
    <property type="match status" value="1"/>
</dbReference>
<dbReference type="InterPro" id="IPR018163">
    <property type="entry name" value="Thr/Ala-tRNA-synth_IIc_edit"/>
</dbReference>
<dbReference type="Gene3D" id="3.10.310.40">
    <property type="match status" value="1"/>
</dbReference>
<evidence type="ECO:0000313" key="7">
    <source>
        <dbReference type="Proteomes" id="UP000092495"/>
    </source>
</evidence>
<dbReference type="GO" id="GO:0003676">
    <property type="term" value="F:nucleic acid binding"/>
    <property type="evidence" value="ECO:0007669"/>
    <property type="project" value="InterPro"/>
</dbReference>
<evidence type="ECO:0000256" key="4">
    <source>
        <dbReference type="ARBA" id="ARBA00022833"/>
    </source>
</evidence>
<accession>A0A1C7EF35</accession>
<dbReference type="STRING" id="414778.BCM40_02680"/>
<dbReference type="Proteomes" id="UP000092495">
    <property type="component" value="Chromosome"/>
</dbReference>
<dbReference type="SMART" id="SM00863">
    <property type="entry name" value="tRNA_SAD"/>
    <property type="match status" value="1"/>
</dbReference>
<dbReference type="RefSeq" id="WP_065525435.1">
    <property type="nucleotide sequence ID" value="NZ_CP016543.2"/>
</dbReference>
<comment type="cofactor">
    <cofactor evidence="1">
        <name>Zn(2+)</name>
        <dbReference type="ChEBI" id="CHEBI:29105"/>
    </cofactor>
</comment>
<dbReference type="InterPro" id="IPR003156">
    <property type="entry name" value="DHHA1_dom"/>
</dbReference>
<dbReference type="GO" id="GO:0046872">
    <property type="term" value="F:metal ion binding"/>
    <property type="evidence" value="ECO:0007669"/>
    <property type="project" value="UniProtKB-KW"/>
</dbReference>
<reference evidence="6" key="1">
    <citation type="submission" date="2016-10" db="EMBL/GenBank/DDBJ databases">
        <authorList>
            <person name="See-Too W.S."/>
        </authorList>
    </citation>
    <scope>NUCLEOTIDE SEQUENCE</scope>
    <source>
        <strain evidence="6">DSM 22276</strain>
    </source>
</reference>
<dbReference type="AlphaFoldDB" id="A0A1C7EF35"/>
<dbReference type="Pfam" id="PF07973">
    <property type="entry name" value="tRNA_SAD"/>
    <property type="match status" value="1"/>
</dbReference>
<dbReference type="GO" id="GO:0006419">
    <property type="term" value="P:alanyl-tRNA aminoacylation"/>
    <property type="evidence" value="ECO:0007669"/>
    <property type="project" value="InterPro"/>
</dbReference>
<dbReference type="SUPFAM" id="SSF55186">
    <property type="entry name" value="ThrRS/AlaRS common domain"/>
    <property type="match status" value="1"/>
</dbReference>
<organism evidence="6 7">
    <name type="scientific">Planococcus donghaensis</name>
    <dbReference type="NCBI Taxonomy" id="414778"/>
    <lineage>
        <taxon>Bacteria</taxon>
        <taxon>Bacillati</taxon>
        <taxon>Bacillota</taxon>
        <taxon>Bacilli</taxon>
        <taxon>Bacillales</taxon>
        <taxon>Caryophanaceae</taxon>
        <taxon>Planococcus</taxon>
    </lineage>
</organism>
<dbReference type="Pfam" id="PF02272">
    <property type="entry name" value="DHHA1"/>
    <property type="match status" value="1"/>
</dbReference>
<dbReference type="PANTHER" id="PTHR43462">
    <property type="entry name" value="ALANYL-TRNA EDITING PROTEIN"/>
    <property type="match status" value="1"/>
</dbReference>
<keyword evidence="3" id="KW-0479">Metal-binding</keyword>
<evidence type="ECO:0000259" key="5">
    <source>
        <dbReference type="PROSITE" id="PS50860"/>
    </source>
</evidence>